<dbReference type="AlphaFoldDB" id="A0A183HHJ6"/>
<dbReference type="Proteomes" id="UP000267606">
    <property type="component" value="Unassembled WGS sequence"/>
</dbReference>
<dbReference type="Pfam" id="PF16184">
    <property type="entry name" value="Cadherin_3"/>
    <property type="match status" value="2"/>
</dbReference>
<reference evidence="1 2" key="2">
    <citation type="submission" date="2018-11" db="EMBL/GenBank/DDBJ databases">
        <authorList>
            <consortium name="Pathogen Informatics"/>
        </authorList>
    </citation>
    <scope>NUCLEOTIDE SEQUENCE [LARGE SCALE GENOMIC DNA]</scope>
</reference>
<organism evidence="3">
    <name type="scientific">Onchocerca flexuosa</name>
    <dbReference type="NCBI Taxonomy" id="387005"/>
    <lineage>
        <taxon>Eukaryota</taxon>
        <taxon>Metazoa</taxon>
        <taxon>Ecdysozoa</taxon>
        <taxon>Nematoda</taxon>
        <taxon>Chromadorea</taxon>
        <taxon>Rhabditida</taxon>
        <taxon>Spirurina</taxon>
        <taxon>Spiruromorpha</taxon>
        <taxon>Filarioidea</taxon>
        <taxon>Onchocercidae</taxon>
        <taxon>Onchocerca</taxon>
    </lineage>
</organism>
<dbReference type="InterPro" id="IPR051561">
    <property type="entry name" value="FRAS1_ECM"/>
</dbReference>
<evidence type="ECO:0000313" key="3">
    <source>
        <dbReference type="WBParaSite" id="OFLC_0000695701-mRNA-1"/>
    </source>
</evidence>
<proteinExistence type="predicted"/>
<evidence type="ECO:0000313" key="1">
    <source>
        <dbReference type="EMBL" id="VDO48664.1"/>
    </source>
</evidence>
<protein>
    <submittedName>
        <fullName evidence="3">Cadherin domain-containing protein</fullName>
    </submittedName>
</protein>
<name>A0A183HHJ6_9BILA</name>
<dbReference type="PANTHER" id="PTHR45739">
    <property type="entry name" value="MATRIX PROTEIN, PUTATIVE-RELATED"/>
    <property type="match status" value="1"/>
</dbReference>
<dbReference type="EMBL" id="UZAJ01006952">
    <property type="protein sequence ID" value="VDO48664.1"/>
    <property type="molecule type" value="Genomic_DNA"/>
</dbReference>
<gene>
    <name evidence="1" type="ORF">OFLC_LOCUS6960</name>
</gene>
<keyword evidence="2" id="KW-1185">Reference proteome</keyword>
<dbReference type="WBParaSite" id="OFLC_0000695701-mRNA-1">
    <property type="protein sequence ID" value="OFLC_0000695701-mRNA-1"/>
    <property type="gene ID" value="OFLC_0000695701"/>
</dbReference>
<dbReference type="STRING" id="387005.A0A183HHJ6"/>
<evidence type="ECO:0000313" key="2">
    <source>
        <dbReference type="Proteomes" id="UP000267606"/>
    </source>
</evidence>
<reference evidence="3" key="1">
    <citation type="submission" date="2016-06" db="UniProtKB">
        <authorList>
            <consortium name="WormBaseParasite"/>
        </authorList>
    </citation>
    <scope>IDENTIFICATION</scope>
</reference>
<dbReference type="PANTHER" id="PTHR45739:SF12">
    <property type="entry name" value="CHONDROITIN SULFATE PROTEOGLYCAN 4-LIKE ISOFORM X2"/>
    <property type="match status" value="1"/>
</dbReference>
<sequence>MELINLMIIRVNTTTSMIHVFRITFIPVHVKIFNRVPYLLNNTDNLLLKRENLFAWTFPKSFPSSQLIYHVIEPPKFGILSRRIEKNRNRRIGVSSNFTQKHIDDGDITYKMHFVQYSIVNDFFTFRLIAPSVTSEEIRFEITFIPGRGSVQLINRTVIVDEGGIQKITNESLSLRTPDSSNFVFIIGNAPTYGNIVLKRATGEQLKLVDGDNFTTSDVNNGNIFYKHMDEENRIDRVFLLAESAYQRKSRISFWLTIRLILKNDNIPRLTGNNILQVCYI</sequence>
<dbReference type="GO" id="GO:0009653">
    <property type="term" value="P:anatomical structure morphogenesis"/>
    <property type="evidence" value="ECO:0007669"/>
    <property type="project" value="TreeGrafter"/>
</dbReference>
<accession>A0A183HHJ6</accession>